<evidence type="ECO:0000313" key="4">
    <source>
        <dbReference type="Proteomes" id="UP000784880"/>
    </source>
</evidence>
<reference evidence="3 4" key="1">
    <citation type="submission" date="2021-06" db="EMBL/GenBank/DDBJ databases">
        <title>Bacillus sp. RD4P76, an endophyte from a halophyte.</title>
        <authorList>
            <person name="Sun J.-Q."/>
        </authorList>
    </citation>
    <scope>NUCLEOTIDE SEQUENCE [LARGE SCALE GENOMIC DNA]</scope>
    <source>
        <strain evidence="3 4">CGMCC 1.15917</strain>
    </source>
</reference>
<proteinExistence type="predicted"/>
<dbReference type="InterPro" id="IPR046469">
    <property type="entry name" value="SAM_HAT_N"/>
</dbReference>
<evidence type="ECO:0000259" key="2">
    <source>
        <dbReference type="Pfam" id="PF20257"/>
    </source>
</evidence>
<keyword evidence="4" id="KW-1185">Reference proteome</keyword>
<gene>
    <name evidence="3" type="ORF">KS419_13320</name>
</gene>
<dbReference type="Pfam" id="PF20257">
    <property type="entry name" value="SAM_HAT_C"/>
    <property type="match status" value="1"/>
</dbReference>
<dbReference type="InterPro" id="IPR046470">
    <property type="entry name" value="SAM_HAT_C"/>
</dbReference>
<protein>
    <submittedName>
        <fullName evidence="3">S-adenosyl-l-methionine hydroxide adenosyltransferase family protein</fullName>
    </submittedName>
</protein>
<feature type="domain" description="S-adenosyl-l-methionine hydroxide adenosyltransferase N-terminal" evidence="1">
    <location>
        <begin position="5"/>
        <end position="154"/>
    </location>
</feature>
<dbReference type="RefSeq" id="WP_217066900.1">
    <property type="nucleotide sequence ID" value="NZ_JAHQCS010000107.1"/>
</dbReference>
<sequence length="299" mass="33365">MSQALVLQTDFGLSDGAVNAMYGVAHSVNQTLPIYDLTHDIPPFNIWEASYRLLQTCNYWPRETVFVSVVDPGVGSERKSVVAKTTTNQYIVTPDNGTLTHISQSIGLVEVRAIDERTNRLPKSGASHTFHGRDIYAYTAARLASKEITFEQVGPQIDLNSIINLCSQKADIENGEIRGIIDILDVRFGNLWSNISRDLFEKQKINYGETVEIVIKHGNRKVYVNQMTYGRSFADTRIGQPIVYVNSLDNMAVAINQGSFAKAYNIGTGSNWSIAIRKTESTYSKNGINLATRQHQQQQ</sequence>
<organism evidence="3 4">
    <name type="scientific">Evansella tamaricis</name>
    <dbReference type="NCBI Taxonomy" id="2069301"/>
    <lineage>
        <taxon>Bacteria</taxon>
        <taxon>Bacillati</taxon>
        <taxon>Bacillota</taxon>
        <taxon>Bacilli</taxon>
        <taxon>Bacillales</taxon>
        <taxon>Bacillaceae</taxon>
        <taxon>Evansella</taxon>
    </lineage>
</organism>
<dbReference type="PANTHER" id="PTHR35092:SF1">
    <property type="entry name" value="CHLORINASE MJ1651"/>
    <property type="match status" value="1"/>
</dbReference>
<name>A0ABS6JH52_9BACI</name>
<dbReference type="Proteomes" id="UP000784880">
    <property type="component" value="Unassembled WGS sequence"/>
</dbReference>
<feature type="domain" description="S-adenosyl-l-methionine hydroxide adenosyltransferase C-terminal" evidence="2">
    <location>
        <begin position="180"/>
        <end position="272"/>
    </location>
</feature>
<dbReference type="PIRSF" id="PIRSF006779">
    <property type="entry name" value="UCP006779"/>
    <property type="match status" value="1"/>
</dbReference>
<evidence type="ECO:0000313" key="3">
    <source>
        <dbReference type="EMBL" id="MBU9712725.1"/>
    </source>
</evidence>
<accession>A0ABS6JH52</accession>
<comment type="caution">
    <text evidence="3">The sequence shown here is derived from an EMBL/GenBank/DDBJ whole genome shotgun (WGS) entry which is preliminary data.</text>
</comment>
<evidence type="ECO:0000259" key="1">
    <source>
        <dbReference type="Pfam" id="PF01887"/>
    </source>
</evidence>
<dbReference type="EMBL" id="JAHQCS010000107">
    <property type="protein sequence ID" value="MBU9712725.1"/>
    <property type="molecule type" value="Genomic_DNA"/>
</dbReference>
<dbReference type="Pfam" id="PF01887">
    <property type="entry name" value="SAM_HAT_N"/>
    <property type="match status" value="1"/>
</dbReference>
<dbReference type="PANTHER" id="PTHR35092">
    <property type="entry name" value="CHLORINASE MJ1651"/>
    <property type="match status" value="1"/>
</dbReference>
<dbReference type="InterPro" id="IPR002747">
    <property type="entry name" value="SAM_OH_AdoTrfase"/>
</dbReference>